<accession>A0A1M6RNZ9</accession>
<dbReference type="STRING" id="1302687.SAMN05444267_100345"/>
<evidence type="ECO:0000256" key="3">
    <source>
        <dbReference type="ARBA" id="ARBA00023163"/>
    </source>
</evidence>
<feature type="transmembrane region" description="Helical" evidence="4">
    <location>
        <begin position="35"/>
        <end position="52"/>
    </location>
</feature>
<protein>
    <submittedName>
        <fullName evidence="6">AraC-type DNA-binding protein</fullName>
    </submittedName>
</protein>
<dbReference type="Gene3D" id="1.10.10.60">
    <property type="entry name" value="Homeodomain-like"/>
    <property type="match status" value="2"/>
</dbReference>
<dbReference type="RefSeq" id="WP_073290627.1">
    <property type="nucleotide sequence ID" value="NZ_FRAV01000003.1"/>
</dbReference>
<dbReference type="AlphaFoldDB" id="A0A1M6RNZ9"/>
<evidence type="ECO:0000256" key="4">
    <source>
        <dbReference type="SAM" id="Phobius"/>
    </source>
</evidence>
<proteinExistence type="predicted"/>
<dbReference type="OrthoDB" id="5492415at2"/>
<evidence type="ECO:0000259" key="5">
    <source>
        <dbReference type="PROSITE" id="PS01124"/>
    </source>
</evidence>
<evidence type="ECO:0000256" key="2">
    <source>
        <dbReference type="ARBA" id="ARBA00023125"/>
    </source>
</evidence>
<feature type="transmembrane region" description="Helical" evidence="4">
    <location>
        <begin position="95"/>
        <end position="113"/>
    </location>
</feature>
<dbReference type="InterPro" id="IPR009057">
    <property type="entry name" value="Homeodomain-like_sf"/>
</dbReference>
<dbReference type="Proteomes" id="UP000184364">
    <property type="component" value="Unassembled WGS sequence"/>
</dbReference>
<dbReference type="InterPro" id="IPR020449">
    <property type="entry name" value="Tscrpt_reg_AraC-type_HTH"/>
</dbReference>
<feature type="transmembrane region" description="Helical" evidence="4">
    <location>
        <begin position="192"/>
        <end position="213"/>
    </location>
</feature>
<dbReference type="PANTHER" id="PTHR43280">
    <property type="entry name" value="ARAC-FAMILY TRANSCRIPTIONAL REGULATOR"/>
    <property type="match status" value="1"/>
</dbReference>
<sequence>MDLISSLGKLIVFLMLLFSVFLFTVKSNKRLANQLFALFLLLTAFDFTGFFIGNTLDDYPLIKVLKISSSLLQMPAFYLYVLATCYSDFKLKPKHLLHTLLFLFFCIIFKIDSASDQSYLSFTIVGELQYYIYIILIFLSLQKYKTVYLENYSHHDNGTYKWLFQITLFFCVAHLFVLIKLGLLYFGKDQSLLQNIYLVISTIALFTICWFVLKALYNPQLFTGVKIALEPIESKSEKNKIHLNKKVENNESSLALTSYMENEKPYLDFDLTLQKLATQVNMPEKELSVLINQTIGKHFFDFINEYRIEDAKILLRNQPQLTVLEILYQVGFNSKSSFYTAFKKETEQTPSDYRKSNT</sequence>
<reference evidence="7" key="1">
    <citation type="submission" date="2016-11" db="EMBL/GenBank/DDBJ databases">
        <authorList>
            <person name="Varghese N."/>
            <person name="Submissions S."/>
        </authorList>
    </citation>
    <scope>NUCLEOTIDE SEQUENCE [LARGE SCALE GENOMIC DNA]</scope>
    <source>
        <strain evidence="7">DSM 26899</strain>
    </source>
</reference>
<keyword evidence="4" id="KW-1133">Transmembrane helix</keyword>
<dbReference type="InterPro" id="IPR018060">
    <property type="entry name" value="HTH_AraC"/>
</dbReference>
<dbReference type="EMBL" id="FRAV01000003">
    <property type="protein sequence ID" value="SHK34175.1"/>
    <property type="molecule type" value="Genomic_DNA"/>
</dbReference>
<dbReference type="PROSITE" id="PS01124">
    <property type="entry name" value="HTH_ARAC_FAMILY_2"/>
    <property type="match status" value="1"/>
</dbReference>
<dbReference type="PRINTS" id="PR00032">
    <property type="entry name" value="HTHARAC"/>
</dbReference>
<dbReference type="SMART" id="SM00342">
    <property type="entry name" value="HTH_ARAC"/>
    <property type="match status" value="1"/>
</dbReference>
<feature type="transmembrane region" description="Helical" evidence="4">
    <location>
        <begin position="162"/>
        <end position="186"/>
    </location>
</feature>
<dbReference type="PROSITE" id="PS00041">
    <property type="entry name" value="HTH_ARAC_FAMILY_1"/>
    <property type="match status" value="1"/>
</dbReference>
<feature type="transmembrane region" description="Helical" evidence="4">
    <location>
        <begin position="6"/>
        <end position="23"/>
    </location>
</feature>
<evidence type="ECO:0000256" key="1">
    <source>
        <dbReference type="ARBA" id="ARBA00023015"/>
    </source>
</evidence>
<feature type="transmembrane region" description="Helical" evidence="4">
    <location>
        <begin position="119"/>
        <end position="141"/>
    </location>
</feature>
<organism evidence="6 7">
    <name type="scientific">Chryseobacterium polytrichastri</name>
    <dbReference type="NCBI Taxonomy" id="1302687"/>
    <lineage>
        <taxon>Bacteria</taxon>
        <taxon>Pseudomonadati</taxon>
        <taxon>Bacteroidota</taxon>
        <taxon>Flavobacteriia</taxon>
        <taxon>Flavobacteriales</taxon>
        <taxon>Weeksellaceae</taxon>
        <taxon>Chryseobacterium group</taxon>
        <taxon>Chryseobacterium</taxon>
    </lineage>
</organism>
<evidence type="ECO:0000313" key="7">
    <source>
        <dbReference type="Proteomes" id="UP000184364"/>
    </source>
</evidence>
<keyword evidence="2 6" id="KW-0238">DNA-binding</keyword>
<keyword evidence="3" id="KW-0804">Transcription</keyword>
<dbReference type="InterPro" id="IPR018062">
    <property type="entry name" value="HTH_AraC-typ_CS"/>
</dbReference>
<evidence type="ECO:0000313" key="6">
    <source>
        <dbReference type="EMBL" id="SHK34175.1"/>
    </source>
</evidence>
<feature type="domain" description="HTH araC/xylS-type" evidence="5">
    <location>
        <begin position="254"/>
        <end position="356"/>
    </location>
</feature>
<dbReference type="SUPFAM" id="SSF46689">
    <property type="entry name" value="Homeodomain-like"/>
    <property type="match status" value="1"/>
</dbReference>
<dbReference type="PANTHER" id="PTHR43280:SF29">
    <property type="entry name" value="ARAC-FAMILY TRANSCRIPTIONAL REGULATOR"/>
    <property type="match status" value="1"/>
</dbReference>
<name>A0A1M6RNZ9_9FLAO</name>
<keyword evidence="4" id="KW-0812">Transmembrane</keyword>
<keyword evidence="4" id="KW-0472">Membrane</keyword>
<keyword evidence="7" id="KW-1185">Reference proteome</keyword>
<dbReference type="Pfam" id="PF12833">
    <property type="entry name" value="HTH_18"/>
    <property type="match status" value="1"/>
</dbReference>
<dbReference type="GO" id="GO:0043565">
    <property type="term" value="F:sequence-specific DNA binding"/>
    <property type="evidence" value="ECO:0007669"/>
    <property type="project" value="InterPro"/>
</dbReference>
<gene>
    <name evidence="6" type="ORF">SAMN05444267_100345</name>
</gene>
<dbReference type="GO" id="GO:0003700">
    <property type="term" value="F:DNA-binding transcription factor activity"/>
    <property type="evidence" value="ECO:0007669"/>
    <property type="project" value="InterPro"/>
</dbReference>
<keyword evidence="1" id="KW-0805">Transcription regulation</keyword>
<feature type="transmembrane region" description="Helical" evidence="4">
    <location>
        <begin position="64"/>
        <end position="83"/>
    </location>
</feature>